<dbReference type="Gene3D" id="1.10.357.10">
    <property type="entry name" value="Tetracycline Repressor, domain 2"/>
    <property type="match status" value="1"/>
</dbReference>
<evidence type="ECO:0000256" key="4">
    <source>
        <dbReference type="ARBA" id="ARBA00023163"/>
    </source>
</evidence>
<dbReference type="PANTHER" id="PTHR30055:SF226">
    <property type="entry name" value="HTH-TYPE TRANSCRIPTIONAL REGULATOR PKSA"/>
    <property type="match status" value="1"/>
</dbReference>
<evidence type="ECO:0000256" key="3">
    <source>
        <dbReference type="ARBA" id="ARBA00023125"/>
    </source>
</evidence>
<protein>
    <submittedName>
        <fullName evidence="8">Putative TetR family transcriptional regulator</fullName>
    </submittedName>
</protein>
<dbReference type="HOGENOM" id="CLU_069356_44_1_11"/>
<dbReference type="GO" id="GO:0003700">
    <property type="term" value="F:DNA-binding transcription factor activity"/>
    <property type="evidence" value="ECO:0007669"/>
    <property type="project" value="TreeGrafter"/>
</dbReference>
<gene>
    <name evidence="8" type="ordered locus">MLP_42720</name>
</gene>
<dbReference type="PROSITE" id="PS50977">
    <property type="entry name" value="HTH_TETR_2"/>
    <property type="match status" value="1"/>
</dbReference>
<sequence length="258" mass="27627">MTVDDAERRVVESTSGSSRTNPSATQPSRDSASSGESRRSAAPPRPEGVYAQRTRIRKQEILDSALVAFSQKGFYKASLADVASAAGITAAGLLHHFKTKEALLVELLAQRDLIDRQIATTGRERPRGRALLQHFVDTMARNMTRPVTTQMYAVLSAEGVTEGHPARQWFMDCYDGLRLALSTALAEAGADGDIATDLDADATAAAIIAVMDGLQIQWLYDPESVDMATVTHQVITALVHPTVPLEPAAAATVAGLSR</sequence>
<proteinExistence type="predicted"/>
<dbReference type="InterPro" id="IPR039538">
    <property type="entry name" value="BetI_C"/>
</dbReference>
<dbReference type="AlphaFoldDB" id="F5XSM8"/>
<dbReference type="SUPFAM" id="SSF48498">
    <property type="entry name" value="Tetracyclin repressor-like, C-terminal domain"/>
    <property type="match status" value="1"/>
</dbReference>
<dbReference type="EMBL" id="AP012204">
    <property type="protein sequence ID" value="BAK37286.1"/>
    <property type="molecule type" value="Genomic_DNA"/>
</dbReference>
<evidence type="ECO:0000313" key="9">
    <source>
        <dbReference type="Proteomes" id="UP000007947"/>
    </source>
</evidence>
<evidence type="ECO:0000256" key="1">
    <source>
        <dbReference type="ARBA" id="ARBA00022491"/>
    </source>
</evidence>
<dbReference type="KEGG" id="mph:MLP_42720"/>
<feature type="region of interest" description="Disordered" evidence="6">
    <location>
        <begin position="1"/>
        <end position="51"/>
    </location>
</feature>
<dbReference type="OrthoDB" id="5112469at2"/>
<dbReference type="Pfam" id="PF13977">
    <property type="entry name" value="TetR_C_6"/>
    <property type="match status" value="1"/>
</dbReference>
<feature type="compositionally biased region" description="Polar residues" evidence="6">
    <location>
        <begin position="12"/>
        <end position="26"/>
    </location>
</feature>
<dbReference type="PRINTS" id="PR00455">
    <property type="entry name" value="HTHTETR"/>
</dbReference>
<keyword evidence="3 5" id="KW-0238">DNA-binding</keyword>
<dbReference type="Proteomes" id="UP000007947">
    <property type="component" value="Chromosome"/>
</dbReference>
<dbReference type="SUPFAM" id="SSF46689">
    <property type="entry name" value="Homeodomain-like"/>
    <property type="match status" value="1"/>
</dbReference>
<evidence type="ECO:0000259" key="7">
    <source>
        <dbReference type="PROSITE" id="PS50977"/>
    </source>
</evidence>
<reference evidence="8 9" key="1">
    <citation type="submission" date="2011-05" db="EMBL/GenBank/DDBJ databases">
        <title>Whole genome sequence of Microlunatus phosphovorus NM-1.</title>
        <authorList>
            <person name="Hosoyama A."/>
            <person name="Sasaki K."/>
            <person name="Harada T."/>
            <person name="Igarashi R."/>
            <person name="Kawakoshi A."/>
            <person name="Sasagawa M."/>
            <person name="Fukada J."/>
            <person name="Nakamura S."/>
            <person name="Katano Y."/>
            <person name="Hanada S."/>
            <person name="Kamagata Y."/>
            <person name="Nakamura N."/>
            <person name="Yamazaki S."/>
            <person name="Fujita N."/>
        </authorList>
    </citation>
    <scope>NUCLEOTIDE SEQUENCE [LARGE SCALE GENOMIC DNA]</scope>
    <source>
        <strain evidence="9">ATCC 700054 / DSM 10555 / JCM 9379 / NBRC 101784 / NCIMB 13414 / VKM Ac-1990 / NM-1</strain>
    </source>
</reference>
<organism evidence="8 9">
    <name type="scientific">Microlunatus phosphovorus (strain ATCC 700054 / DSM 10555 / JCM 9379 / NBRC 101784 / NCIMB 13414 / VKM Ac-1990 / NM-1)</name>
    <dbReference type="NCBI Taxonomy" id="1032480"/>
    <lineage>
        <taxon>Bacteria</taxon>
        <taxon>Bacillati</taxon>
        <taxon>Actinomycetota</taxon>
        <taxon>Actinomycetes</taxon>
        <taxon>Propionibacteriales</taxon>
        <taxon>Propionibacteriaceae</taxon>
        <taxon>Microlunatus</taxon>
    </lineage>
</organism>
<name>F5XSM8_MICPN</name>
<feature type="domain" description="HTH tetR-type" evidence="7">
    <location>
        <begin position="55"/>
        <end position="115"/>
    </location>
</feature>
<dbReference type="InterPro" id="IPR050109">
    <property type="entry name" value="HTH-type_TetR-like_transc_reg"/>
</dbReference>
<evidence type="ECO:0000256" key="6">
    <source>
        <dbReference type="SAM" id="MobiDB-lite"/>
    </source>
</evidence>
<evidence type="ECO:0000256" key="2">
    <source>
        <dbReference type="ARBA" id="ARBA00023015"/>
    </source>
</evidence>
<feature type="DNA-binding region" description="H-T-H motif" evidence="5">
    <location>
        <begin position="78"/>
        <end position="97"/>
    </location>
</feature>
<feature type="compositionally biased region" description="Basic and acidic residues" evidence="6">
    <location>
        <begin position="1"/>
        <end position="11"/>
    </location>
</feature>
<dbReference type="InterPro" id="IPR036271">
    <property type="entry name" value="Tet_transcr_reg_TetR-rel_C_sf"/>
</dbReference>
<evidence type="ECO:0000313" key="8">
    <source>
        <dbReference type="EMBL" id="BAK37286.1"/>
    </source>
</evidence>
<dbReference type="GO" id="GO:0000976">
    <property type="term" value="F:transcription cis-regulatory region binding"/>
    <property type="evidence" value="ECO:0007669"/>
    <property type="project" value="TreeGrafter"/>
</dbReference>
<dbReference type="InterPro" id="IPR009057">
    <property type="entry name" value="Homeodomain-like_sf"/>
</dbReference>
<evidence type="ECO:0000256" key="5">
    <source>
        <dbReference type="PROSITE-ProRule" id="PRU00335"/>
    </source>
</evidence>
<dbReference type="Pfam" id="PF00440">
    <property type="entry name" value="TetR_N"/>
    <property type="match status" value="1"/>
</dbReference>
<dbReference type="RefSeq" id="WP_013865121.1">
    <property type="nucleotide sequence ID" value="NC_015635.1"/>
</dbReference>
<accession>F5XSM8</accession>
<dbReference type="eggNOG" id="COG1309">
    <property type="taxonomic scope" value="Bacteria"/>
</dbReference>
<keyword evidence="4" id="KW-0804">Transcription</keyword>
<dbReference type="PANTHER" id="PTHR30055">
    <property type="entry name" value="HTH-TYPE TRANSCRIPTIONAL REGULATOR RUTR"/>
    <property type="match status" value="1"/>
</dbReference>
<keyword evidence="1" id="KW-0678">Repressor</keyword>
<dbReference type="InterPro" id="IPR001647">
    <property type="entry name" value="HTH_TetR"/>
</dbReference>
<keyword evidence="2" id="KW-0805">Transcription regulation</keyword>
<keyword evidence="9" id="KW-1185">Reference proteome</keyword>